<proteinExistence type="predicted"/>
<name>A0A2P5DYG5_PARAD</name>
<sequence>MFLFSLIHGSILTPESNGIEIKLGDSLAFMETWIHSSDTILGHYSNDWVREPLSRGSVQGTSMRYCRIMKSLVAPIVGSVLHQSSTCHELLMLDSPTVHVPLLLHKS</sequence>
<dbReference type="EMBL" id="JXTB01000009">
    <property type="protein sequence ID" value="PON78323.1"/>
    <property type="molecule type" value="Genomic_DNA"/>
</dbReference>
<keyword evidence="2" id="KW-1185">Reference proteome</keyword>
<comment type="caution">
    <text evidence="1">The sequence shown here is derived from an EMBL/GenBank/DDBJ whole genome shotgun (WGS) entry which is preliminary data.</text>
</comment>
<gene>
    <name evidence="1" type="ORF">PanWU01x14_019610</name>
</gene>
<dbReference type="AlphaFoldDB" id="A0A2P5DYG5"/>
<reference evidence="2" key="1">
    <citation type="submission" date="2016-06" db="EMBL/GenBank/DDBJ databases">
        <title>Parallel loss of symbiosis genes in relatives of nitrogen-fixing non-legume Parasponia.</title>
        <authorList>
            <person name="Van Velzen R."/>
            <person name="Holmer R."/>
            <person name="Bu F."/>
            <person name="Rutten L."/>
            <person name="Van Zeijl A."/>
            <person name="Liu W."/>
            <person name="Santuari L."/>
            <person name="Cao Q."/>
            <person name="Sharma T."/>
            <person name="Shen D."/>
            <person name="Roswanjaya Y."/>
            <person name="Wardhani T."/>
            <person name="Kalhor M.S."/>
            <person name="Jansen J."/>
            <person name="Van den Hoogen J."/>
            <person name="Gungor B."/>
            <person name="Hartog M."/>
            <person name="Hontelez J."/>
            <person name="Verver J."/>
            <person name="Yang W.-C."/>
            <person name="Schijlen E."/>
            <person name="Repin R."/>
            <person name="Schilthuizen M."/>
            <person name="Schranz E."/>
            <person name="Heidstra R."/>
            <person name="Miyata K."/>
            <person name="Fedorova E."/>
            <person name="Kohlen W."/>
            <person name="Bisseling T."/>
            <person name="Smit S."/>
            <person name="Geurts R."/>
        </authorList>
    </citation>
    <scope>NUCLEOTIDE SEQUENCE [LARGE SCALE GENOMIC DNA]</scope>
    <source>
        <strain evidence="2">cv. WU1-14</strain>
    </source>
</reference>
<organism evidence="1 2">
    <name type="scientific">Parasponia andersonii</name>
    <name type="common">Sponia andersonii</name>
    <dbReference type="NCBI Taxonomy" id="3476"/>
    <lineage>
        <taxon>Eukaryota</taxon>
        <taxon>Viridiplantae</taxon>
        <taxon>Streptophyta</taxon>
        <taxon>Embryophyta</taxon>
        <taxon>Tracheophyta</taxon>
        <taxon>Spermatophyta</taxon>
        <taxon>Magnoliopsida</taxon>
        <taxon>eudicotyledons</taxon>
        <taxon>Gunneridae</taxon>
        <taxon>Pentapetalae</taxon>
        <taxon>rosids</taxon>
        <taxon>fabids</taxon>
        <taxon>Rosales</taxon>
        <taxon>Cannabaceae</taxon>
        <taxon>Parasponia</taxon>
    </lineage>
</organism>
<evidence type="ECO:0000313" key="1">
    <source>
        <dbReference type="EMBL" id="PON78323.1"/>
    </source>
</evidence>
<accession>A0A2P5DYG5</accession>
<protein>
    <submittedName>
        <fullName evidence="1">Uncharacterized protein</fullName>
    </submittedName>
</protein>
<evidence type="ECO:0000313" key="2">
    <source>
        <dbReference type="Proteomes" id="UP000237105"/>
    </source>
</evidence>
<feature type="non-terminal residue" evidence="1">
    <location>
        <position position="107"/>
    </location>
</feature>
<dbReference type="Proteomes" id="UP000237105">
    <property type="component" value="Unassembled WGS sequence"/>
</dbReference>